<feature type="chain" id="PRO_5014972545" description="Diacylglycerol kinase" evidence="2">
    <location>
        <begin position="25"/>
        <end position="189"/>
    </location>
</feature>
<accession>A0A2K8U2R2</accession>
<evidence type="ECO:0008006" key="5">
    <source>
        <dbReference type="Google" id="ProtNLM"/>
    </source>
</evidence>
<feature type="signal peptide" evidence="2">
    <location>
        <begin position="1"/>
        <end position="24"/>
    </location>
</feature>
<dbReference type="Proteomes" id="UP000232638">
    <property type="component" value="Chromosome"/>
</dbReference>
<dbReference type="KEGG" id="tsy:THSYN_02110"/>
<organism evidence="3 4">
    <name type="scientific">Candidatus Thiodictyon syntrophicum</name>
    <dbReference type="NCBI Taxonomy" id="1166950"/>
    <lineage>
        <taxon>Bacteria</taxon>
        <taxon>Pseudomonadati</taxon>
        <taxon>Pseudomonadota</taxon>
        <taxon>Gammaproteobacteria</taxon>
        <taxon>Chromatiales</taxon>
        <taxon>Chromatiaceae</taxon>
        <taxon>Thiodictyon</taxon>
    </lineage>
</organism>
<gene>
    <name evidence="3" type="ORF">THSYN_02110</name>
</gene>
<proteinExistence type="predicted"/>
<evidence type="ECO:0000313" key="3">
    <source>
        <dbReference type="EMBL" id="AUB79872.1"/>
    </source>
</evidence>
<dbReference type="Pfam" id="PF09626">
    <property type="entry name" value="DHC"/>
    <property type="match status" value="1"/>
</dbReference>
<evidence type="ECO:0000256" key="2">
    <source>
        <dbReference type="SAM" id="SignalP"/>
    </source>
</evidence>
<dbReference type="RefSeq" id="WP_100917685.1">
    <property type="nucleotide sequence ID" value="NZ_CP020370.1"/>
</dbReference>
<keyword evidence="4" id="KW-1185">Reference proteome</keyword>
<dbReference type="InterPro" id="IPR018588">
    <property type="entry name" value="Dihaem_cytochrome-c"/>
</dbReference>
<feature type="region of interest" description="Disordered" evidence="1">
    <location>
        <begin position="25"/>
        <end position="47"/>
    </location>
</feature>
<reference evidence="3 4" key="1">
    <citation type="submission" date="2017-03" db="EMBL/GenBank/DDBJ databases">
        <title>Complete genome sequence of Candidatus 'Thiodictyon syntrophicum' sp. nov. strain Cad16T, a photolithoautotroph purple sulfur bacterium isolated from an alpine meromictic lake.</title>
        <authorList>
            <person name="Luedin S.M."/>
            <person name="Pothier J.F."/>
            <person name="Danza F."/>
            <person name="Storelli N."/>
            <person name="Wittwer M."/>
            <person name="Tonolla M."/>
        </authorList>
    </citation>
    <scope>NUCLEOTIDE SEQUENCE [LARGE SCALE GENOMIC DNA]</scope>
    <source>
        <strain evidence="3 4">Cad16T</strain>
    </source>
</reference>
<dbReference type="EMBL" id="CP020370">
    <property type="protein sequence ID" value="AUB79872.1"/>
    <property type="molecule type" value="Genomic_DNA"/>
</dbReference>
<keyword evidence="2" id="KW-0732">Signal</keyword>
<dbReference type="OrthoDB" id="5296814at2"/>
<evidence type="ECO:0000256" key="1">
    <source>
        <dbReference type="SAM" id="MobiDB-lite"/>
    </source>
</evidence>
<name>A0A2K8U2R2_9GAMM</name>
<evidence type="ECO:0000313" key="4">
    <source>
        <dbReference type="Proteomes" id="UP000232638"/>
    </source>
</evidence>
<sequence>MRAAFITVMGAALIALGASGLAWSEHDDDRGGRAPTQGSRTRGDLAPVTNEGYRTECGGCHFAYQPGLLPAAAWGRIMNTLDQHFGDDASLDPALKDELLAYLDANAADRSDGKRARSFAAGKITGDGLPRITQTTYFKRKHDEVPIRYVKDNPQVKSFSACAACHPGADQGDFNEHQVNIPGVGRFED</sequence>
<dbReference type="AlphaFoldDB" id="A0A2K8U2R2"/>
<protein>
    <recommendedName>
        <fullName evidence="5">Diacylglycerol kinase</fullName>
    </recommendedName>
</protein>